<proteinExistence type="predicted"/>
<feature type="compositionally biased region" description="Polar residues" evidence="1">
    <location>
        <begin position="55"/>
        <end position="66"/>
    </location>
</feature>
<feature type="non-terminal residue" evidence="2">
    <location>
        <position position="1"/>
    </location>
</feature>
<gene>
    <name evidence="2" type="ORF">HHI36_014998</name>
</gene>
<feature type="region of interest" description="Disordered" evidence="1">
    <location>
        <begin position="55"/>
        <end position="76"/>
    </location>
</feature>
<protein>
    <submittedName>
        <fullName evidence="2">Uncharacterized protein</fullName>
    </submittedName>
</protein>
<dbReference type="EMBL" id="JABFTP020000062">
    <property type="protein sequence ID" value="KAL3273564.1"/>
    <property type="molecule type" value="Genomic_DNA"/>
</dbReference>
<comment type="caution">
    <text evidence="2">The sequence shown here is derived from an EMBL/GenBank/DDBJ whole genome shotgun (WGS) entry which is preliminary data.</text>
</comment>
<organism evidence="2 3">
    <name type="scientific">Cryptolaemus montrouzieri</name>
    <dbReference type="NCBI Taxonomy" id="559131"/>
    <lineage>
        <taxon>Eukaryota</taxon>
        <taxon>Metazoa</taxon>
        <taxon>Ecdysozoa</taxon>
        <taxon>Arthropoda</taxon>
        <taxon>Hexapoda</taxon>
        <taxon>Insecta</taxon>
        <taxon>Pterygota</taxon>
        <taxon>Neoptera</taxon>
        <taxon>Endopterygota</taxon>
        <taxon>Coleoptera</taxon>
        <taxon>Polyphaga</taxon>
        <taxon>Cucujiformia</taxon>
        <taxon>Coccinelloidea</taxon>
        <taxon>Coccinellidae</taxon>
        <taxon>Scymninae</taxon>
        <taxon>Scymnini</taxon>
        <taxon>Cryptolaemus</taxon>
    </lineage>
</organism>
<evidence type="ECO:0000313" key="2">
    <source>
        <dbReference type="EMBL" id="KAL3273564.1"/>
    </source>
</evidence>
<sequence>EITSRNIILINYNAVLLEKIAFLEGKVHSTIGGMVPLSTSGTSIRAIVTTNLENVPTNNNTQSQSGTANSTSITTKKNKTHLSLNIPNASKFKLVSYKKTRKLEITGTNKTSSLKGVSNLVLINVCRIEASGTVDSISDHIKDNGLTQFQVKLGYSKHSELYKSYIISAPTDVAEKMKQADLWRMSVIFYTISERRGKKKRNKRRRER</sequence>
<accession>A0ABD2N4G2</accession>
<evidence type="ECO:0000313" key="3">
    <source>
        <dbReference type="Proteomes" id="UP001516400"/>
    </source>
</evidence>
<dbReference type="AlphaFoldDB" id="A0ABD2N4G2"/>
<keyword evidence="3" id="KW-1185">Reference proteome</keyword>
<dbReference type="Proteomes" id="UP001516400">
    <property type="component" value="Unassembled WGS sequence"/>
</dbReference>
<name>A0ABD2N4G2_9CUCU</name>
<reference evidence="2 3" key="1">
    <citation type="journal article" date="2021" name="BMC Biol.">
        <title>Horizontally acquired antibacterial genes associated with adaptive radiation of ladybird beetles.</title>
        <authorList>
            <person name="Li H.S."/>
            <person name="Tang X.F."/>
            <person name="Huang Y.H."/>
            <person name="Xu Z.Y."/>
            <person name="Chen M.L."/>
            <person name="Du X.Y."/>
            <person name="Qiu B.Y."/>
            <person name="Chen P.T."/>
            <person name="Zhang W."/>
            <person name="Slipinski A."/>
            <person name="Escalona H.E."/>
            <person name="Waterhouse R.M."/>
            <person name="Zwick A."/>
            <person name="Pang H."/>
        </authorList>
    </citation>
    <scope>NUCLEOTIDE SEQUENCE [LARGE SCALE GENOMIC DNA]</scope>
    <source>
        <strain evidence="2">SYSU2018</strain>
    </source>
</reference>
<evidence type="ECO:0000256" key="1">
    <source>
        <dbReference type="SAM" id="MobiDB-lite"/>
    </source>
</evidence>